<accession>A0A0E9P853</accession>
<dbReference type="AlphaFoldDB" id="A0A0E9P853"/>
<reference evidence="1" key="2">
    <citation type="journal article" date="2015" name="Fish Shellfish Immunol.">
        <title>Early steps in the European eel (Anguilla anguilla)-Vibrio vulnificus interaction in the gills: Role of the RtxA13 toxin.</title>
        <authorList>
            <person name="Callol A."/>
            <person name="Pajuelo D."/>
            <person name="Ebbesson L."/>
            <person name="Teles M."/>
            <person name="MacKenzie S."/>
            <person name="Amaro C."/>
        </authorList>
    </citation>
    <scope>NUCLEOTIDE SEQUENCE</scope>
</reference>
<sequence>MSVASRLLSMGIIKMQVQFRSNKSSLSNPPFLE</sequence>
<reference evidence="1" key="1">
    <citation type="submission" date="2014-11" db="EMBL/GenBank/DDBJ databases">
        <authorList>
            <person name="Amaro Gonzalez C."/>
        </authorList>
    </citation>
    <scope>NUCLEOTIDE SEQUENCE</scope>
</reference>
<name>A0A0E9P853_ANGAN</name>
<dbReference type="EMBL" id="GBXM01108519">
    <property type="protein sequence ID" value="JAH00058.1"/>
    <property type="molecule type" value="Transcribed_RNA"/>
</dbReference>
<proteinExistence type="predicted"/>
<protein>
    <submittedName>
        <fullName evidence="1">Uncharacterized protein</fullName>
    </submittedName>
</protein>
<evidence type="ECO:0000313" key="1">
    <source>
        <dbReference type="EMBL" id="JAH00058.1"/>
    </source>
</evidence>
<organism evidence="1">
    <name type="scientific">Anguilla anguilla</name>
    <name type="common">European freshwater eel</name>
    <name type="synonym">Muraena anguilla</name>
    <dbReference type="NCBI Taxonomy" id="7936"/>
    <lineage>
        <taxon>Eukaryota</taxon>
        <taxon>Metazoa</taxon>
        <taxon>Chordata</taxon>
        <taxon>Craniata</taxon>
        <taxon>Vertebrata</taxon>
        <taxon>Euteleostomi</taxon>
        <taxon>Actinopterygii</taxon>
        <taxon>Neopterygii</taxon>
        <taxon>Teleostei</taxon>
        <taxon>Anguilliformes</taxon>
        <taxon>Anguillidae</taxon>
        <taxon>Anguilla</taxon>
    </lineage>
</organism>